<dbReference type="AlphaFoldDB" id="A0A1I8HYL0"/>
<name>A0A1I8HYL0_9PLAT</name>
<protein>
    <submittedName>
        <fullName evidence="2">Rab3 GTPase-activating protein catalytic subunit</fullName>
    </submittedName>
</protein>
<keyword evidence="1" id="KW-1185">Reference proteome</keyword>
<dbReference type="PANTHER" id="PTHR21963:SF1">
    <property type="entry name" value="SPERM-ASSOCIATED ANTIGEN 17"/>
    <property type="match status" value="1"/>
</dbReference>
<accession>A0A1I8HYL0</accession>
<dbReference type="GO" id="GO:1904158">
    <property type="term" value="P:axonemal central apparatus assembly"/>
    <property type="evidence" value="ECO:0007669"/>
    <property type="project" value="TreeGrafter"/>
</dbReference>
<proteinExistence type="predicted"/>
<reference evidence="2" key="1">
    <citation type="submission" date="2016-11" db="UniProtKB">
        <authorList>
            <consortium name="WormBaseParasite"/>
        </authorList>
    </citation>
    <scope>IDENTIFICATION</scope>
</reference>
<dbReference type="GO" id="GO:1990716">
    <property type="term" value="C:axonemal central apparatus"/>
    <property type="evidence" value="ECO:0007669"/>
    <property type="project" value="TreeGrafter"/>
</dbReference>
<dbReference type="Proteomes" id="UP000095280">
    <property type="component" value="Unplaced"/>
</dbReference>
<sequence>AEPARPDGVSPKLARALGSLALSLALTDDEKRLIEAELMGGSGGGGGGDSSGSAASQLIHPSDEISLRTHFLKKNQYFVPRDAELSMLNKIGPLAQLRPPPLDETEWPTGGWPELLFFCSQGGLSYTDIDHAFKQFVFECLHLTSTDPGGFVLDGDAASAASVIPWDDPYPFFAGLRDVYANEEAELASLASASAMESA</sequence>
<organism evidence="1 2">
    <name type="scientific">Macrostomum lignano</name>
    <dbReference type="NCBI Taxonomy" id="282301"/>
    <lineage>
        <taxon>Eukaryota</taxon>
        <taxon>Metazoa</taxon>
        <taxon>Spiralia</taxon>
        <taxon>Lophotrochozoa</taxon>
        <taxon>Platyhelminthes</taxon>
        <taxon>Rhabditophora</taxon>
        <taxon>Macrostomorpha</taxon>
        <taxon>Macrostomida</taxon>
        <taxon>Macrostomidae</taxon>
        <taxon>Macrostomum</taxon>
    </lineage>
</organism>
<evidence type="ECO:0000313" key="2">
    <source>
        <dbReference type="WBParaSite" id="maker-uti_cns_0008891-snap-gene-0.7-mRNA-1"/>
    </source>
</evidence>
<dbReference type="WBParaSite" id="maker-uti_cns_0008891-snap-gene-0.7-mRNA-1">
    <property type="protein sequence ID" value="maker-uti_cns_0008891-snap-gene-0.7-mRNA-1"/>
    <property type="gene ID" value="maker-uti_cns_0008891-snap-gene-0.7"/>
</dbReference>
<dbReference type="GO" id="GO:0003351">
    <property type="term" value="P:epithelial cilium movement involved in extracellular fluid movement"/>
    <property type="evidence" value="ECO:0007669"/>
    <property type="project" value="TreeGrafter"/>
</dbReference>
<dbReference type="PANTHER" id="PTHR21963">
    <property type="entry name" value="PF6"/>
    <property type="match status" value="1"/>
</dbReference>
<dbReference type="GO" id="GO:0005576">
    <property type="term" value="C:extracellular region"/>
    <property type="evidence" value="ECO:0007669"/>
    <property type="project" value="GOC"/>
</dbReference>
<evidence type="ECO:0000313" key="1">
    <source>
        <dbReference type="Proteomes" id="UP000095280"/>
    </source>
</evidence>
<dbReference type="InterPro" id="IPR026173">
    <property type="entry name" value="SPAG17"/>
</dbReference>